<comment type="caution">
    <text evidence="6">The sequence shown here is derived from an EMBL/GenBank/DDBJ whole genome shotgun (WGS) entry which is preliminary data.</text>
</comment>
<dbReference type="Proteomes" id="UP001596083">
    <property type="component" value="Unassembled WGS sequence"/>
</dbReference>
<feature type="transmembrane region" description="Helical" evidence="5">
    <location>
        <begin position="67"/>
        <end position="87"/>
    </location>
</feature>
<name>A0ABW0ZD12_9ACTN</name>
<feature type="transmembrane region" description="Helical" evidence="5">
    <location>
        <begin position="36"/>
        <end position="55"/>
    </location>
</feature>
<keyword evidence="3 5" id="KW-1133">Transmembrane helix</keyword>
<organism evidence="6 7">
    <name type="scientific">Streptomyces gamaensis</name>
    <dbReference type="NCBI Taxonomy" id="1763542"/>
    <lineage>
        <taxon>Bacteria</taxon>
        <taxon>Bacillati</taxon>
        <taxon>Actinomycetota</taxon>
        <taxon>Actinomycetes</taxon>
        <taxon>Kitasatosporales</taxon>
        <taxon>Streptomycetaceae</taxon>
        <taxon>Streptomyces</taxon>
    </lineage>
</organism>
<keyword evidence="2 5" id="KW-0812">Transmembrane</keyword>
<sequence length="202" mass="22293">MDGSALLLLSLNFACIGALPRVFFRSDGRLNVKWWLTAWPFFLCPALVVLAAVLGREPLAPVGWRTGLDLLAVVLDAASIALIFLTLGTHRVPLALWHQDDDAPRHLVTHGAYRRIRHPFYSAFLLAFLAALCVWPHWVTAAFAVYGFAALRSTAVREERRLAASEFGAQYRSYLARSGRFFPRLGRIPADGTPAAAAAVEH</sequence>
<proteinExistence type="predicted"/>
<comment type="subcellular location">
    <subcellularLocation>
        <location evidence="1">Membrane</location>
        <topology evidence="1">Multi-pass membrane protein</topology>
    </subcellularLocation>
</comment>
<protein>
    <submittedName>
        <fullName evidence="6">Methyltransferase family protein</fullName>
        <ecNumber evidence="6">2.1.1.100</ecNumber>
        <ecNumber evidence="6">2.1.1.334</ecNumber>
    </submittedName>
</protein>
<evidence type="ECO:0000256" key="2">
    <source>
        <dbReference type="ARBA" id="ARBA00022692"/>
    </source>
</evidence>
<dbReference type="RefSeq" id="WP_390320690.1">
    <property type="nucleotide sequence ID" value="NZ_JBHSPB010000025.1"/>
</dbReference>
<evidence type="ECO:0000313" key="6">
    <source>
        <dbReference type="EMBL" id="MFC5724230.1"/>
    </source>
</evidence>
<accession>A0ABW0ZD12</accession>
<keyword evidence="7" id="KW-1185">Reference proteome</keyword>
<dbReference type="PANTHER" id="PTHR12714:SF9">
    <property type="entry name" value="PROTEIN-S-ISOPRENYLCYSTEINE O-METHYLTRANSFERASE"/>
    <property type="match status" value="1"/>
</dbReference>
<evidence type="ECO:0000256" key="1">
    <source>
        <dbReference type="ARBA" id="ARBA00004141"/>
    </source>
</evidence>
<dbReference type="EMBL" id="JBHSPB010000025">
    <property type="protein sequence ID" value="MFC5724230.1"/>
    <property type="molecule type" value="Genomic_DNA"/>
</dbReference>
<dbReference type="EC" id="2.1.1.100" evidence="6"/>
<feature type="transmembrane region" description="Helical" evidence="5">
    <location>
        <begin position="123"/>
        <end position="151"/>
    </location>
</feature>
<gene>
    <name evidence="6" type="ORF">ACFP1Z_29140</name>
</gene>
<dbReference type="GO" id="GO:0004671">
    <property type="term" value="F:protein C-terminal S-isoprenylcysteine carboxyl O-methyltransferase activity"/>
    <property type="evidence" value="ECO:0007669"/>
    <property type="project" value="UniProtKB-EC"/>
</dbReference>
<keyword evidence="4 5" id="KW-0472">Membrane</keyword>
<dbReference type="GO" id="GO:0032259">
    <property type="term" value="P:methylation"/>
    <property type="evidence" value="ECO:0007669"/>
    <property type="project" value="UniProtKB-KW"/>
</dbReference>
<keyword evidence="6" id="KW-0808">Transferase</keyword>
<keyword evidence="6" id="KW-0489">Methyltransferase</keyword>
<evidence type="ECO:0000313" key="7">
    <source>
        <dbReference type="Proteomes" id="UP001596083"/>
    </source>
</evidence>
<reference evidence="7" key="1">
    <citation type="journal article" date="2019" name="Int. J. Syst. Evol. Microbiol.">
        <title>The Global Catalogue of Microorganisms (GCM) 10K type strain sequencing project: providing services to taxonomists for standard genome sequencing and annotation.</title>
        <authorList>
            <consortium name="The Broad Institute Genomics Platform"/>
            <consortium name="The Broad Institute Genome Sequencing Center for Infectious Disease"/>
            <person name="Wu L."/>
            <person name="Ma J."/>
        </authorList>
    </citation>
    <scope>NUCLEOTIDE SEQUENCE [LARGE SCALE GENOMIC DNA]</scope>
    <source>
        <strain evidence="7">CGMCC 4.7304</strain>
    </source>
</reference>
<evidence type="ECO:0000256" key="4">
    <source>
        <dbReference type="ARBA" id="ARBA00023136"/>
    </source>
</evidence>
<evidence type="ECO:0000256" key="3">
    <source>
        <dbReference type="ARBA" id="ARBA00022989"/>
    </source>
</evidence>
<dbReference type="EC" id="2.1.1.334" evidence="6"/>
<dbReference type="Gene3D" id="1.20.120.1630">
    <property type="match status" value="1"/>
</dbReference>
<dbReference type="PANTHER" id="PTHR12714">
    <property type="entry name" value="PROTEIN-S ISOPRENYLCYSTEINE O-METHYLTRANSFERASE"/>
    <property type="match status" value="1"/>
</dbReference>
<evidence type="ECO:0000256" key="5">
    <source>
        <dbReference type="SAM" id="Phobius"/>
    </source>
</evidence>